<dbReference type="RefSeq" id="WP_382372640.1">
    <property type="nucleotide sequence ID" value="NZ_JBHRZI010000011.1"/>
</dbReference>
<comment type="caution">
    <text evidence="2">The sequence shown here is derived from an EMBL/GenBank/DDBJ whole genome shotgun (WGS) entry which is preliminary data.</text>
</comment>
<sequence length="147" mass="17006">MRCDLAASVTLRFVMPRQLLQSPIYTWWKEHCSGDPHPLALDYAVIMRSLERMQAKHWQHPWRTRWDSMLENPTVEQIHSVGASRPGDNPINAVLSDSRWIGLWQGTPARPGPRRTRGAERDTGDGPSAIWWYAPARFERGVKRMSF</sequence>
<dbReference type="Pfam" id="PF20028">
    <property type="entry name" value="VMAP-C"/>
    <property type="match status" value="1"/>
</dbReference>
<evidence type="ECO:0000313" key="2">
    <source>
        <dbReference type="EMBL" id="MFC3891915.1"/>
    </source>
</evidence>
<dbReference type="InterPro" id="IPR045450">
    <property type="entry name" value="VMAP_C"/>
</dbReference>
<dbReference type="Proteomes" id="UP001595690">
    <property type="component" value="Unassembled WGS sequence"/>
</dbReference>
<keyword evidence="3" id="KW-1185">Reference proteome</keyword>
<feature type="domain" description="vWA-MoxR associated protein C-terminal" evidence="1">
    <location>
        <begin position="7"/>
        <end position="101"/>
    </location>
</feature>
<name>A0ABV8BRF9_9PSEU</name>
<organism evidence="2 3">
    <name type="scientific">Lentzea rhizosphaerae</name>
    <dbReference type="NCBI Taxonomy" id="2041025"/>
    <lineage>
        <taxon>Bacteria</taxon>
        <taxon>Bacillati</taxon>
        <taxon>Actinomycetota</taxon>
        <taxon>Actinomycetes</taxon>
        <taxon>Pseudonocardiales</taxon>
        <taxon>Pseudonocardiaceae</taxon>
        <taxon>Lentzea</taxon>
    </lineage>
</organism>
<evidence type="ECO:0000313" key="3">
    <source>
        <dbReference type="Proteomes" id="UP001595690"/>
    </source>
</evidence>
<accession>A0ABV8BRF9</accession>
<protein>
    <recommendedName>
        <fullName evidence="1">vWA-MoxR associated protein C-terminal domain-containing protein</fullName>
    </recommendedName>
</protein>
<evidence type="ECO:0000259" key="1">
    <source>
        <dbReference type="Pfam" id="PF20028"/>
    </source>
</evidence>
<reference evidence="3" key="1">
    <citation type="journal article" date="2019" name="Int. J. Syst. Evol. Microbiol.">
        <title>The Global Catalogue of Microorganisms (GCM) 10K type strain sequencing project: providing services to taxonomists for standard genome sequencing and annotation.</title>
        <authorList>
            <consortium name="The Broad Institute Genomics Platform"/>
            <consortium name="The Broad Institute Genome Sequencing Center for Infectious Disease"/>
            <person name="Wu L."/>
            <person name="Ma J."/>
        </authorList>
    </citation>
    <scope>NUCLEOTIDE SEQUENCE [LARGE SCALE GENOMIC DNA]</scope>
    <source>
        <strain evidence="3">CGMCC 4.7405</strain>
    </source>
</reference>
<gene>
    <name evidence="2" type="ORF">ACFOWZ_10550</name>
</gene>
<proteinExistence type="predicted"/>
<dbReference type="EMBL" id="JBHRZI010000011">
    <property type="protein sequence ID" value="MFC3891915.1"/>
    <property type="molecule type" value="Genomic_DNA"/>
</dbReference>